<name>A0A5C3MPK2_9AGAM</name>
<protein>
    <recommendedName>
        <fullName evidence="5">RRM domain-containing protein</fullName>
    </recommendedName>
</protein>
<reference evidence="6 7" key="1">
    <citation type="journal article" date="2019" name="Nat. Ecol. Evol.">
        <title>Megaphylogeny resolves global patterns of mushroom evolution.</title>
        <authorList>
            <person name="Varga T."/>
            <person name="Krizsan K."/>
            <person name="Foldi C."/>
            <person name="Dima B."/>
            <person name="Sanchez-Garcia M."/>
            <person name="Sanchez-Ramirez S."/>
            <person name="Szollosi G.J."/>
            <person name="Szarkandi J.G."/>
            <person name="Papp V."/>
            <person name="Albert L."/>
            <person name="Andreopoulos W."/>
            <person name="Angelini C."/>
            <person name="Antonin V."/>
            <person name="Barry K.W."/>
            <person name="Bougher N.L."/>
            <person name="Buchanan P."/>
            <person name="Buyck B."/>
            <person name="Bense V."/>
            <person name="Catcheside P."/>
            <person name="Chovatia M."/>
            <person name="Cooper J."/>
            <person name="Damon W."/>
            <person name="Desjardin D."/>
            <person name="Finy P."/>
            <person name="Geml J."/>
            <person name="Haridas S."/>
            <person name="Hughes K."/>
            <person name="Justo A."/>
            <person name="Karasinski D."/>
            <person name="Kautmanova I."/>
            <person name="Kiss B."/>
            <person name="Kocsube S."/>
            <person name="Kotiranta H."/>
            <person name="LaButti K.M."/>
            <person name="Lechner B.E."/>
            <person name="Liimatainen K."/>
            <person name="Lipzen A."/>
            <person name="Lukacs Z."/>
            <person name="Mihaltcheva S."/>
            <person name="Morgado L.N."/>
            <person name="Niskanen T."/>
            <person name="Noordeloos M.E."/>
            <person name="Ohm R.A."/>
            <person name="Ortiz-Santana B."/>
            <person name="Ovrebo C."/>
            <person name="Racz N."/>
            <person name="Riley R."/>
            <person name="Savchenko A."/>
            <person name="Shiryaev A."/>
            <person name="Soop K."/>
            <person name="Spirin V."/>
            <person name="Szebenyi C."/>
            <person name="Tomsovsky M."/>
            <person name="Tulloss R.E."/>
            <person name="Uehling J."/>
            <person name="Grigoriev I.V."/>
            <person name="Vagvolgyi C."/>
            <person name="Papp T."/>
            <person name="Martin F.M."/>
            <person name="Miettinen O."/>
            <person name="Hibbett D.S."/>
            <person name="Nagy L.G."/>
        </authorList>
    </citation>
    <scope>NUCLEOTIDE SEQUENCE [LARGE SCALE GENOMIC DNA]</scope>
    <source>
        <strain evidence="6 7">OMC1185</strain>
    </source>
</reference>
<dbReference type="OrthoDB" id="439808at2759"/>
<dbReference type="InterPro" id="IPR035979">
    <property type="entry name" value="RBD_domain_sf"/>
</dbReference>
<feature type="compositionally biased region" description="Polar residues" evidence="4">
    <location>
        <begin position="224"/>
        <end position="243"/>
    </location>
</feature>
<feature type="compositionally biased region" description="Acidic residues" evidence="4">
    <location>
        <begin position="387"/>
        <end position="396"/>
    </location>
</feature>
<feature type="domain" description="RRM" evidence="5">
    <location>
        <begin position="247"/>
        <end position="342"/>
    </location>
</feature>
<sequence length="456" mass="49702">MSTSSSSNSSASSSSGSESEPSTSRSQLKRKRPAKAGRSLAQGSASDSKHDEEAPDEDSDVPVLSHAEKRRQKKKQKLESDEKVEVATKTAKDKSSQKTIDKSKSKSKTDNAAALPERQNSVWVGNLSYRTTPQSIREFFKDVGEITRVHMPTKAATAPGGTKENRGFAYVDFASPDAKVIAITLSESELEGRRLLIKDGDDFTGRPAPVLRPNAENSKDAGAASTSNSHSRTAQKILASQKQPPGPTLFLGNLSFESTEQSIREMLEAHRAPEKKGADNAGEKEKEGWMRKIRLGTFEDSGLCKGWAFVDFTSTEHATAVLVNPRNHHLDGRKLVVEYASAEAIRRGGGLAHLGKKDKYSKEGRELKKRLKESLPSRKAAPSGEAEAGDAEEREEEQPRMRKKKISTAKEPRGGRRDFNRDTGSRKVRAKPGAALAQAPRASATILPSQGQKIKF</sequence>
<feature type="compositionally biased region" description="Low complexity" evidence="4">
    <location>
        <begin position="1"/>
        <end position="26"/>
    </location>
</feature>
<gene>
    <name evidence="6" type="ORF">OE88DRAFT_1637314</name>
</gene>
<feature type="compositionally biased region" description="Low complexity" evidence="4">
    <location>
        <begin position="377"/>
        <end position="386"/>
    </location>
</feature>
<feature type="domain" description="RRM" evidence="5">
    <location>
        <begin position="120"/>
        <end position="202"/>
    </location>
</feature>
<keyword evidence="2 3" id="KW-0694">RNA-binding</keyword>
<dbReference type="STRING" id="5364.A0A5C3MPK2"/>
<feature type="region of interest" description="Disordered" evidence="4">
    <location>
        <begin position="1"/>
        <end position="119"/>
    </location>
</feature>
<dbReference type="Proteomes" id="UP000305948">
    <property type="component" value="Unassembled WGS sequence"/>
</dbReference>
<dbReference type="AlphaFoldDB" id="A0A5C3MPK2"/>
<dbReference type="PANTHER" id="PTHR23236">
    <property type="entry name" value="EUKARYOTIC TRANSLATION INITIATION FACTOR 4B/4H"/>
    <property type="match status" value="1"/>
</dbReference>
<feature type="compositionally biased region" description="Basic and acidic residues" evidence="4">
    <location>
        <begin position="408"/>
        <end position="425"/>
    </location>
</feature>
<evidence type="ECO:0000256" key="3">
    <source>
        <dbReference type="PROSITE-ProRule" id="PRU00176"/>
    </source>
</evidence>
<dbReference type="Pfam" id="PF00076">
    <property type="entry name" value="RRM_1"/>
    <property type="match status" value="1"/>
</dbReference>
<feature type="region of interest" description="Disordered" evidence="4">
    <location>
        <begin position="201"/>
        <end position="252"/>
    </location>
</feature>
<evidence type="ECO:0000256" key="2">
    <source>
        <dbReference type="ARBA" id="ARBA00022884"/>
    </source>
</evidence>
<dbReference type="GO" id="GO:0003723">
    <property type="term" value="F:RNA binding"/>
    <property type="evidence" value="ECO:0007669"/>
    <property type="project" value="UniProtKB-UniRule"/>
</dbReference>
<dbReference type="EMBL" id="ML213526">
    <property type="protein sequence ID" value="TFK46890.1"/>
    <property type="molecule type" value="Genomic_DNA"/>
</dbReference>
<keyword evidence="7" id="KW-1185">Reference proteome</keyword>
<feature type="compositionally biased region" description="Polar residues" evidence="4">
    <location>
        <begin position="446"/>
        <end position="456"/>
    </location>
</feature>
<evidence type="ECO:0000256" key="4">
    <source>
        <dbReference type="SAM" id="MobiDB-lite"/>
    </source>
</evidence>
<accession>A0A5C3MPK2</accession>
<dbReference type="Gene3D" id="3.30.70.330">
    <property type="match status" value="2"/>
</dbReference>
<dbReference type="SUPFAM" id="SSF54928">
    <property type="entry name" value="RNA-binding domain, RBD"/>
    <property type="match status" value="1"/>
</dbReference>
<dbReference type="PANTHER" id="PTHR23236:SF119">
    <property type="entry name" value="NUCLEAR RNA-BINDING PROTEIN SART-3"/>
    <property type="match status" value="1"/>
</dbReference>
<evidence type="ECO:0000259" key="5">
    <source>
        <dbReference type="PROSITE" id="PS50102"/>
    </source>
</evidence>
<evidence type="ECO:0000313" key="6">
    <source>
        <dbReference type="EMBL" id="TFK46890.1"/>
    </source>
</evidence>
<evidence type="ECO:0000313" key="7">
    <source>
        <dbReference type="Proteomes" id="UP000305948"/>
    </source>
</evidence>
<dbReference type="InterPro" id="IPR012677">
    <property type="entry name" value="Nucleotide-bd_a/b_plait_sf"/>
</dbReference>
<proteinExistence type="predicted"/>
<dbReference type="SMART" id="SM00360">
    <property type="entry name" value="RRM"/>
    <property type="match status" value="2"/>
</dbReference>
<evidence type="ECO:0000256" key="1">
    <source>
        <dbReference type="ARBA" id="ARBA00022737"/>
    </source>
</evidence>
<dbReference type="InterPro" id="IPR000504">
    <property type="entry name" value="RRM_dom"/>
</dbReference>
<feature type="compositionally biased region" description="Basic and acidic residues" evidence="4">
    <location>
        <begin position="77"/>
        <end position="109"/>
    </location>
</feature>
<organism evidence="6 7">
    <name type="scientific">Heliocybe sulcata</name>
    <dbReference type="NCBI Taxonomy" id="5364"/>
    <lineage>
        <taxon>Eukaryota</taxon>
        <taxon>Fungi</taxon>
        <taxon>Dikarya</taxon>
        <taxon>Basidiomycota</taxon>
        <taxon>Agaricomycotina</taxon>
        <taxon>Agaricomycetes</taxon>
        <taxon>Gloeophyllales</taxon>
        <taxon>Gloeophyllaceae</taxon>
        <taxon>Heliocybe</taxon>
    </lineage>
</organism>
<keyword evidence="1" id="KW-0677">Repeat</keyword>
<dbReference type="PROSITE" id="PS50102">
    <property type="entry name" value="RRM"/>
    <property type="match status" value="2"/>
</dbReference>
<feature type="region of interest" description="Disordered" evidence="4">
    <location>
        <begin position="369"/>
        <end position="456"/>
    </location>
</feature>